<dbReference type="GO" id="GO:0043565">
    <property type="term" value="F:sequence-specific DNA binding"/>
    <property type="evidence" value="ECO:0007669"/>
    <property type="project" value="InterPro"/>
</dbReference>
<comment type="caution">
    <text evidence="5">The sequence shown here is derived from an EMBL/GenBank/DDBJ whole genome shotgun (WGS) entry which is preliminary data.</text>
</comment>
<evidence type="ECO:0000313" key="5">
    <source>
        <dbReference type="EMBL" id="KAK0520685.1"/>
    </source>
</evidence>
<feature type="compositionally biased region" description="Low complexity" evidence="2">
    <location>
        <begin position="762"/>
        <end position="788"/>
    </location>
</feature>
<feature type="compositionally biased region" description="Low complexity" evidence="2">
    <location>
        <begin position="245"/>
        <end position="264"/>
    </location>
</feature>
<sequence>MSADELQNFLGSLSAAGTAGNVAAGFQHNFGQAQPSGTQMTMRPLLAQQQQQQQPDFRRQSSEFAAHPSSVMMDGSMLDAFTQQQQQQQQQQQSQMQGGAGASGGSAFMSGAQPFFALNAGGQGGPDGSFQQPGASVNPGRPPFAHRRSQSGSNLPTMARASTGLSAFDAGGHLDSAMAFSTALSQAGILNSTSAPDGFGGMASMTGGNALSQHVYAQLMQQQQQHQQQQQQQQAGTGFPHQGNHMQQQHQPQQQQQQQQQQHQMPHHLHQRSMTFDGTLPAGSGPAGDMAMMLHANNDAQQAGGSGIMGMNVIQMPTGMGGVGGMSGLGGMQGLVGGSAGMPPSFGRAMTTLAQGHGGFGAGPSTSSAMEAPRPPQHQSNGTGSDNQQQSNQGNTSSPPRSQQPRPGMGATPGRGNKNPSRRRSRGASGSFDDPHGADPSSPSGSNQQQQQQQQLYHHHSTGPSSSTSNAGLNRIKSGSSMREAAVAAAAADGGVGSGAARSIPGISGASGPAGAGLGGGSSSYAYNPYRGSDDAGLGGADSGSGSANAGGTSSAAAGGGGAAGAGGPGSAAASAAGGAGASSAILPVSASATAAAAGAIVSDFTKRKGWSTRIVEELLDFVHVLDFGGRILFASPSVVSITGWKPEELVGKEIVEFIHPNDRIAFVREFSKLVEAFVESQQQQDSQQRQQQQAEANAQAQGNEPTKLSAVSMLLERSKGKIRNKGKGKAPDSATESSITNGGLSESSAGLSASTKATTVSAQSGASAAHSAPAPAPRPRQNQQSQQPDMLFYYRFAKKPIHRRADLLRTKSLSRLTFAEALATGSLKMGTSTPGPSSALMRPGIGGRQPSTAAALSRSASRFGGSDVGSGFGEDGSGVDSVGMSFDGYDSLSMGIGGGGGMGMGMGRVISNMGALSTPGGLKHITPGSGSSRPAGAGANGGNGSDDEMSGAPHDPYADREWVVFEVAGHVYVPPPEAFSPNAAAELGLDGSGDAGGAEGPIGAGRNSADMAERRKSGEASRRDLADDIGLASTLRTEWPPEAADNVRCVFCSCRVYPSKNVSMFDSFLELKVENERLRVLLGEVEAAGAARGYGPGPDGEWRDEEGNIVNGAHHPGHLDSNDLGLEAPFVGDILASLDDDVFDDPSGSGVGVGGGVGGVGRPHRPRLTSTMLSRGPSVLGMGGSGIGSPTSPAGPLGSAAIMDDEDEMGGGNNANSGMDVSQDDIKRKTKKMRTEEGDHVCTDCGRVDSPEWRKGPLGPKTLCNACGLRWAKKIKRKGGDPNATASAMAQATANAGRLVPTSPTFSNMPNT</sequence>
<dbReference type="EMBL" id="JAPDMQ010000762">
    <property type="protein sequence ID" value="KAK0520685.1"/>
    <property type="molecule type" value="Genomic_DNA"/>
</dbReference>
<dbReference type="InterPro" id="IPR013767">
    <property type="entry name" value="PAS_fold"/>
</dbReference>
<dbReference type="SUPFAM" id="SSF55785">
    <property type="entry name" value="PYP-like sensor domain (PAS domain)"/>
    <property type="match status" value="1"/>
</dbReference>
<evidence type="ECO:0000259" key="3">
    <source>
        <dbReference type="PROSITE" id="PS50112"/>
    </source>
</evidence>
<dbReference type="InterPro" id="IPR000679">
    <property type="entry name" value="Znf_GATA"/>
</dbReference>
<feature type="region of interest" description="Disordered" evidence="2">
    <location>
        <begin position="984"/>
        <end position="1024"/>
    </location>
</feature>
<dbReference type="Proteomes" id="UP001176521">
    <property type="component" value="Unassembled WGS sequence"/>
</dbReference>
<feature type="region of interest" description="Disordered" evidence="2">
    <location>
        <begin position="1279"/>
        <end position="1313"/>
    </location>
</feature>
<keyword evidence="1" id="KW-0479">Metal-binding</keyword>
<feature type="region of interest" description="Disordered" evidence="2">
    <location>
        <begin position="541"/>
        <end position="564"/>
    </location>
</feature>
<feature type="compositionally biased region" description="Low complexity" evidence="2">
    <location>
        <begin position="1284"/>
        <end position="1297"/>
    </location>
</feature>
<feature type="compositionally biased region" description="Low complexity" evidence="2">
    <location>
        <begin position="544"/>
        <end position="557"/>
    </location>
</feature>
<feature type="compositionally biased region" description="Low complexity" evidence="2">
    <location>
        <begin position="685"/>
        <end position="702"/>
    </location>
</feature>
<feature type="compositionally biased region" description="Gly residues" evidence="2">
    <location>
        <begin position="1152"/>
        <end position="1162"/>
    </location>
</feature>
<organism evidence="5 6">
    <name type="scientific">Tilletia horrida</name>
    <dbReference type="NCBI Taxonomy" id="155126"/>
    <lineage>
        <taxon>Eukaryota</taxon>
        <taxon>Fungi</taxon>
        <taxon>Dikarya</taxon>
        <taxon>Basidiomycota</taxon>
        <taxon>Ustilaginomycotina</taxon>
        <taxon>Exobasidiomycetes</taxon>
        <taxon>Tilletiales</taxon>
        <taxon>Tilletiaceae</taxon>
        <taxon>Tilletia</taxon>
    </lineage>
</organism>
<dbReference type="Pfam" id="PF00989">
    <property type="entry name" value="PAS"/>
    <property type="match status" value="1"/>
</dbReference>
<dbReference type="SMART" id="SM00401">
    <property type="entry name" value="ZnF_GATA"/>
    <property type="match status" value="1"/>
</dbReference>
<dbReference type="SUPFAM" id="SSF57716">
    <property type="entry name" value="Glucocorticoid receptor-like (DNA-binding domain)"/>
    <property type="match status" value="1"/>
</dbReference>
<dbReference type="GO" id="GO:0008270">
    <property type="term" value="F:zinc ion binding"/>
    <property type="evidence" value="ECO:0007669"/>
    <property type="project" value="UniProtKB-KW"/>
</dbReference>
<dbReference type="SMART" id="SM00091">
    <property type="entry name" value="PAS"/>
    <property type="match status" value="1"/>
</dbReference>
<dbReference type="Gene3D" id="3.30.450.20">
    <property type="entry name" value="PAS domain"/>
    <property type="match status" value="1"/>
</dbReference>
<feature type="compositionally biased region" description="Gly residues" evidence="2">
    <location>
        <begin position="991"/>
        <end position="1004"/>
    </location>
</feature>
<dbReference type="InterPro" id="IPR000014">
    <property type="entry name" value="PAS"/>
</dbReference>
<dbReference type="InterPro" id="IPR013088">
    <property type="entry name" value="Znf_NHR/GATA"/>
</dbReference>
<feature type="region of interest" description="Disordered" evidence="2">
    <location>
        <begin position="346"/>
        <end position="479"/>
    </location>
</feature>
<dbReference type="InterPro" id="IPR035965">
    <property type="entry name" value="PAS-like_dom_sf"/>
</dbReference>
<feature type="domain" description="PAS" evidence="3">
    <location>
        <begin position="614"/>
        <end position="678"/>
    </location>
</feature>
<evidence type="ECO:0000256" key="2">
    <source>
        <dbReference type="SAM" id="MobiDB-lite"/>
    </source>
</evidence>
<dbReference type="PROSITE" id="PS50114">
    <property type="entry name" value="GATA_ZN_FINGER_2"/>
    <property type="match status" value="1"/>
</dbReference>
<evidence type="ECO:0000313" key="6">
    <source>
        <dbReference type="Proteomes" id="UP001176521"/>
    </source>
</evidence>
<keyword evidence="6" id="KW-1185">Reference proteome</keyword>
<dbReference type="CDD" id="cd00130">
    <property type="entry name" value="PAS"/>
    <property type="match status" value="1"/>
</dbReference>
<evidence type="ECO:0000259" key="4">
    <source>
        <dbReference type="PROSITE" id="PS50114"/>
    </source>
</evidence>
<feature type="compositionally biased region" description="Low complexity" evidence="2">
    <location>
        <begin position="83"/>
        <end position="97"/>
    </location>
</feature>
<name>A0AAN6JMU3_9BASI</name>
<dbReference type="GO" id="GO:0003713">
    <property type="term" value="F:transcription coactivator activity"/>
    <property type="evidence" value="ECO:0007669"/>
    <property type="project" value="TreeGrafter"/>
</dbReference>
<feature type="region of interest" description="Disordered" evidence="2">
    <location>
        <begin position="685"/>
        <end position="708"/>
    </location>
</feature>
<feature type="compositionally biased region" description="Basic and acidic residues" evidence="2">
    <location>
        <begin position="1012"/>
        <end position="1024"/>
    </location>
</feature>
<feature type="compositionally biased region" description="Polar residues" evidence="2">
    <location>
        <begin position="1303"/>
        <end position="1313"/>
    </location>
</feature>
<feature type="compositionally biased region" description="Low complexity" evidence="2">
    <location>
        <begin position="852"/>
        <end position="863"/>
    </location>
</feature>
<feature type="compositionally biased region" description="Low complexity" evidence="2">
    <location>
        <begin position="379"/>
        <end position="407"/>
    </location>
</feature>
<feature type="region of interest" description="Disordered" evidence="2">
    <location>
        <begin position="921"/>
        <end position="956"/>
    </location>
</feature>
<proteinExistence type="predicted"/>
<dbReference type="CDD" id="cd00202">
    <property type="entry name" value="ZnF_GATA"/>
    <property type="match status" value="1"/>
</dbReference>
<feature type="region of interest" description="Disordered" evidence="2">
    <location>
        <begin position="720"/>
        <end position="788"/>
    </location>
</feature>
<feature type="region of interest" description="Disordered" evidence="2">
    <location>
        <begin position="219"/>
        <end position="291"/>
    </location>
</feature>
<evidence type="ECO:0000256" key="1">
    <source>
        <dbReference type="PROSITE-ProRule" id="PRU00094"/>
    </source>
</evidence>
<dbReference type="PANTHER" id="PTHR46007:SF8">
    <property type="entry name" value="C2H2-TYPE DOMAIN-CONTAINING PROTEIN"/>
    <property type="match status" value="1"/>
</dbReference>
<dbReference type="PROSITE" id="PS50112">
    <property type="entry name" value="PAS"/>
    <property type="match status" value="1"/>
</dbReference>
<dbReference type="PROSITE" id="PS00344">
    <property type="entry name" value="GATA_ZN_FINGER_1"/>
    <property type="match status" value="1"/>
</dbReference>
<accession>A0AAN6JMU3</accession>
<feature type="domain" description="GATA-type" evidence="4">
    <location>
        <begin position="1237"/>
        <end position="1270"/>
    </location>
</feature>
<dbReference type="PANTHER" id="PTHR46007">
    <property type="entry name" value="MEDIATOR OF RNA POLYMERASE II TRANSCRIPTION SUBUNIT 12"/>
    <property type="match status" value="1"/>
</dbReference>
<dbReference type="NCBIfam" id="TIGR00229">
    <property type="entry name" value="sensory_box"/>
    <property type="match status" value="1"/>
</dbReference>
<protein>
    <submittedName>
        <fullName evidence="5">White collar 2 type of transcription factor</fullName>
    </submittedName>
</protein>
<feature type="compositionally biased region" description="Low complexity" evidence="2">
    <location>
        <begin position="221"/>
        <end position="234"/>
    </location>
</feature>
<dbReference type="InterPro" id="IPR051647">
    <property type="entry name" value="Mediator_comp_sub12"/>
</dbReference>
<feature type="region of interest" description="Disordered" evidence="2">
    <location>
        <begin position="1152"/>
        <end position="1173"/>
    </location>
</feature>
<reference evidence="5" key="1">
    <citation type="journal article" date="2023" name="PhytoFront">
        <title>Draft Genome Resources of Seven Strains of Tilletia horrida, Causal Agent of Kernel Smut of Rice.</title>
        <authorList>
            <person name="Khanal S."/>
            <person name="Antony Babu S."/>
            <person name="Zhou X.G."/>
        </authorList>
    </citation>
    <scope>NUCLEOTIDE SEQUENCE</scope>
    <source>
        <strain evidence="5">TX3</strain>
    </source>
</reference>
<keyword evidence="1" id="KW-0862">Zinc</keyword>
<gene>
    <name evidence="5" type="primary">wc2</name>
    <name evidence="5" type="ORF">OC842_007021</name>
</gene>
<dbReference type="GO" id="GO:0045944">
    <property type="term" value="P:positive regulation of transcription by RNA polymerase II"/>
    <property type="evidence" value="ECO:0007669"/>
    <property type="project" value="TreeGrafter"/>
</dbReference>
<feature type="region of interest" description="Disordered" evidence="2">
    <location>
        <begin position="81"/>
        <end position="158"/>
    </location>
</feature>
<feature type="compositionally biased region" description="Low complexity" evidence="2">
    <location>
        <begin position="743"/>
        <end position="755"/>
    </location>
</feature>
<keyword evidence="1" id="KW-0863">Zinc-finger</keyword>
<feature type="compositionally biased region" description="Low complexity" evidence="2">
    <location>
        <begin position="928"/>
        <end position="938"/>
    </location>
</feature>
<dbReference type="Gene3D" id="3.30.50.10">
    <property type="entry name" value="Erythroid Transcription Factor GATA-1, subunit A"/>
    <property type="match status" value="1"/>
</dbReference>
<dbReference type="Pfam" id="PF00320">
    <property type="entry name" value="GATA"/>
    <property type="match status" value="1"/>
</dbReference>
<feature type="region of interest" description="Disordered" evidence="2">
    <location>
        <begin position="847"/>
        <end position="875"/>
    </location>
</feature>
<dbReference type="GO" id="GO:0016592">
    <property type="term" value="C:mediator complex"/>
    <property type="evidence" value="ECO:0007669"/>
    <property type="project" value="TreeGrafter"/>
</dbReference>